<dbReference type="AlphaFoldDB" id="A0A3P7CXT1"/>
<evidence type="ECO:0000256" key="2">
    <source>
        <dbReference type="ARBA" id="ARBA00019876"/>
    </source>
</evidence>
<feature type="region of interest" description="Disordered" evidence="3">
    <location>
        <begin position="152"/>
        <end position="178"/>
    </location>
</feature>
<evidence type="ECO:0000256" key="3">
    <source>
        <dbReference type="SAM" id="MobiDB-lite"/>
    </source>
</evidence>
<dbReference type="PANTHER" id="PTHR16291:SF0">
    <property type="entry name" value="NUCLEAR CAP-BINDING PROTEIN SUBUNIT 3"/>
    <property type="match status" value="1"/>
</dbReference>
<dbReference type="GO" id="GO:0000340">
    <property type="term" value="F:RNA 7-methylguanosine cap binding"/>
    <property type="evidence" value="ECO:0007669"/>
    <property type="project" value="InterPro"/>
</dbReference>
<dbReference type="PANTHER" id="PTHR16291">
    <property type="entry name" value="NUCLEAR CAP-BINDING PROTEIN SUBUNIT 3"/>
    <property type="match status" value="1"/>
</dbReference>
<dbReference type="GO" id="GO:0005634">
    <property type="term" value="C:nucleus"/>
    <property type="evidence" value="ECO:0007669"/>
    <property type="project" value="TreeGrafter"/>
</dbReference>
<comment type="similarity">
    <text evidence="1">Belongs to the NCBP3 family.</text>
</comment>
<evidence type="ECO:0000313" key="5">
    <source>
        <dbReference type="Proteomes" id="UP000275846"/>
    </source>
</evidence>
<reference evidence="4 5" key="1">
    <citation type="submission" date="2018-11" db="EMBL/GenBank/DDBJ databases">
        <authorList>
            <consortium name="Pathogen Informatics"/>
        </authorList>
    </citation>
    <scope>NUCLEOTIDE SEQUENCE [LARGE SCALE GENOMIC DNA]</scope>
    <source>
        <strain evidence="4 5">NST_G2</strain>
    </source>
</reference>
<proteinExistence type="inferred from homology"/>
<sequence>MHTRAPSRTEFCECQSQLGVTALAAKQVYSHLGYPNGRDDISSEGFRLDTIHVWGTQDLSTSDLLQWTAEFSPKNIEWIDDFSCKLPFIHLRPKFCLTVYLLTSASAGNIVFANENMALRVLNKLAEPFDRRVALAAMVAVAAVMDKKAPLASGEDTEMGEDGEGKTQTGLRGSQTHPLSFSTGSLKSITENMPASGRWFKATTSPDRAFSLFLRFAHKSSTTAIFLHLPVYVSLRAFHQPRHLFCALPGDVKLPGAERRSNYYKRYGNPNYSGMVGILSRSFRRRAQAQHRHEGASDSGSGDLRRVHYLFCDCGQAGDHLSSSLPQLATPACCCCSTNGSATAMDTSLLAQPSRQDRRKLVSYEDLYEDDFVDDSDDLADLARDFDEGLISVRSDIGANRSSRVSTRAGNRREAAACGLTSPKQPRKWPRNERAGGQMVFDRLGGSSDRIATFKPSADSREPWAGELTTGEDFRGFKGNVSRPTASSGRVSAKQRLGSRHSKALATITLLPDLDMADPHRPLTSMRMVADLEEANVFSQTGWVLVRAVFTSSQCTAYIYA</sequence>
<accession>A0A3P7CXT1</accession>
<dbReference type="STRING" id="70667.A0A3P7CXT1"/>
<dbReference type="Pfam" id="PF10309">
    <property type="entry name" value="NCBP3"/>
    <property type="match status" value="1"/>
</dbReference>
<dbReference type="GO" id="GO:0003729">
    <property type="term" value="F:mRNA binding"/>
    <property type="evidence" value="ECO:0007669"/>
    <property type="project" value="InterPro"/>
</dbReference>
<gene>
    <name evidence="4" type="ORF">SSLN_LOCUS12810</name>
</gene>
<dbReference type="OrthoDB" id="422106at2759"/>
<evidence type="ECO:0000256" key="1">
    <source>
        <dbReference type="ARBA" id="ARBA00006069"/>
    </source>
</evidence>
<dbReference type="InterPro" id="IPR019416">
    <property type="entry name" value="NCBP3"/>
</dbReference>
<keyword evidence="5" id="KW-1185">Reference proteome</keyword>
<protein>
    <recommendedName>
        <fullName evidence="2">Nuclear cap-binding protein subunit 3</fullName>
    </recommendedName>
</protein>
<feature type="compositionally biased region" description="Polar residues" evidence="3">
    <location>
        <begin position="166"/>
        <end position="178"/>
    </location>
</feature>
<dbReference type="EMBL" id="UYSU01037560">
    <property type="protein sequence ID" value="VDL99195.1"/>
    <property type="molecule type" value="Genomic_DNA"/>
</dbReference>
<dbReference type="Proteomes" id="UP000275846">
    <property type="component" value="Unassembled WGS sequence"/>
</dbReference>
<organism evidence="4 5">
    <name type="scientific">Schistocephalus solidus</name>
    <name type="common">Tapeworm</name>
    <dbReference type="NCBI Taxonomy" id="70667"/>
    <lineage>
        <taxon>Eukaryota</taxon>
        <taxon>Metazoa</taxon>
        <taxon>Spiralia</taxon>
        <taxon>Lophotrochozoa</taxon>
        <taxon>Platyhelminthes</taxon>
        <taxon>Cestoda</taxon>
        <taxon>Eucestoda</taxon>
        <taxon>Diphyllobothriidea</taxon>
        <taxon>Diphyllobothriidae</taxon>
        <taxon>Schistocephalus</taxon>
    </lineage>
</organism>
<evidence type="ECO:0000313" key="4">
    <source>
        <dbReference type="EMBL" id="VDL99195.1"/>
    </source>
</evidence>
<name>A0A3P7CXT1_SCHSO</name>